<dbReference type="Gene3D" id="2.60.40.10">
    <property type="entry name" value="Immunoglobulins"/>
    <property type="match status" value="1"/>
</dbReference>
<dbReference type="Proteomes" id="UP000314980">
    <property type="component" value="Unassembled WGS sequence"/>
</dbReference>
<proteinExistence type="predicted"/>
<protein>
    <recommendedName>
        <fullName evidence="9">Ig-like domain-containing protein</fullName>
    </recommendedName>
</protein>
<evidence type="ECO:0000256" key="4">
    <source>
        <dbReference type="ARBA" id="ARBA00023136"/>
    </source>
</evidence>
<evidence type="ECO:0000259" key="9">
    <source>
        <dbReference type="PROSITE" id="PS50835"/>
    </source>
</evidence>
<keyword evidence="8" id="KW-0391">Immunity</keyword>
<dbReference type="PANTHER" id="PTHR19339:SF5">
    <property type="entry name" value="IG-LIKE DOMAIN-CONTAINING PROTEIN"/>
    <property type="match status" value="1"/>
</dbReference>
<dbReference type="InterPro" id="IPR007110">
    <property type="entry name" value="Ig-like_dom"/>
</dbReference>
<feature type="domain" description="Ig-like" evidence="9">
    <location>
        <begin position="1"/>
        <end position="124"/>
    </location>
</feature>
<dbReference type="GO" id="GO:0042101">
    <property type="term" value="C:T cell receptor complex"/>
    <property type="evidence" value="ECO:0007669"/>
    <property type="project" value="UniProtKB-KW"/>
</dbReference>
<evidence type="ECO:0000313" key="10">
    <source>
        <dbReference type="Ensembl" id="ENSLCAP00010013626.1"/>
    </source>
</evidence>
<dbReference type="Ensembl" id="ENSLCAT00010013923.1">
    <property type="protein sequence ID" value="ENSLCAP00010013626.1"/>
    <property type="gene ID" value="ENSLCAG00010006480.1"/>
</dbReference>
<evidence type="ECO:0000313" key="11">
    <source>
        <dbReference type="Proteomes" id="UP000314980"/>
    </source>
</evidence>
<dbReference type="CDD" id="cd00099">
    <property type="entry name" value="IgV"/>
    <property type="match status" value="1"/>
</dbReference>
<evidence type="ECO:0000256" key="6">
    <source>
        <dbReference type="ARBA" id="ARBA00023180"/>
    </source>
</evidence>
<keyword evidence="8" id="KW-1064">Adaptive immunity</keyword>
<accession>A0A4W6CMN9</accession>
<reference evidence="11" key="1">
    <citation type="submission" date="2015-09" db="EMBL/GenBank/DDBJ databases">
        <authorList>
            <person name="Sai Rama Sridatta P."/>
        </authorList>
    </citation>
    <scope>NUCLEOTIDE SEQUENCE [LARGE SCALE GENOMIC DNA]</scope>
</reference>
<keyword evidence="11" id="KW-1185">Reference proteome</keyword>
<dbReference type="STRING" id="8187.ENSLCAP00010013626"/>
<comment type="subcellular location">
    <subcellularLocation>
        <location evidence="1">Cell membrane</location>
    </subcellularLocation>
</comment>
<dbReference type="InterPro" id="IPR036179">
    <property type="entry name" value="Ig-like_dom_sf"/>
</dbReference>
<evidence type="ECO:0000256" key="7">
    <source>
        <dbReference type="ARBA" id="ARBA00038651"/>
    </source>
</evidence>
<dbReference type="InterPro" id="IPR013106">
    <property type="entry name" value="Ig_V-set"/>
</dbReference>
<keyword evidence="4" id="KW-0472">Membrane</keyword>
<dbReference type="InterPro" id="IPR013783">
    <property type="entry name" value="Ig-like_fold"/>
</dbReference>
<evidence type="ECO:0000256" key="1">
    <source>
        <dbReference type="ARBA" id="ARBA00004236"/>
    </source>
</evidence>
<comment type="subunit">
    <text evidence="7">Alpha-beta TR is a heterodimer composed of an alpha and beta chain; disulfide-linked. The alpha-beta TR is associated with the transmembrane signaling CD3 coreceptor proteins to form the TR-CD3 (TcR or TCR). The assembly of alpha-beta TR heterodimers with CD3 occurs in the endoplasmic reticulum where a single alpha-beta TR heterodimer associates with one CD3D-CD3E heterodimer, one CD3G-CD3E heterodimer and one CD247 homodimer forming a stable octameric structure. CD3D-CD3E and CD3G-CD3E heterodimers preferentially associate with TR alpha and TR beta chains, respectively. The association of the CD247 homodimer is the last step of TcR assembly in the endoplasmic reticulum and is required for transport to the cell surface.</text>
</comment>
<dbReference type="InParanoid" id="A0A4W6CMN9"/>
<organism evidence="10 11">
    <name type="scientific">Lates calcarifer</name>
    <name type="common">Barramundi</name>
    <name type="synonym">Holocentrus calcarifer</name>
    <dbReference type="NCBI Taxonomy" id="8187"/>
    <lineage>
        <taxon>Eukaryota</taxon>
        <taxon>Metazoa</taxon>
        <taxon>Chordata</taxon>
        <taxon>Craniata</taxon>
        <taxon>Vertebrata</taxon>
        <taxon>Euteleostomi</taxon>
        <taxon>Actinopterygii</taxon>
        <taxon>Neopterygii</taxon>
        <taxon>Teleostei</taxon>
        <taxon>Neoteleostei</taxon>
        <taxon>Acanthomorphata</taxon>
        <taxon>Carangaria</taxon>
        <taxon>Carangaria incertae sedis</taxon>
        <taxon>Centropomidae</taxon>
        <taxon>Lates</taxon>
    </lineage>
</organism>
<dbReference type="GeneTree" id="ENSGT00940000177364"/>
<keyword evidence="6" id="KW-0325">Glycoprotein</keyword>
<dbReference type="PROSITE" id="PS50835">
    <property type="entry name" value="IG_LIKE"/>
    <property type="match status" value="1"/>
</dbReference>
<reference evidence="10" key="2">
    <citation type="submission" date="2025-08" db="UniProtKB">
        <authorList>
            <consortium name="Ensembl"/>
        </authorList>
    </citation>
    <scope>IDENTIFICATION</scope>
</reference>
<dbReference type="SUPFAM" id="SSF48726">
    <property type="entry name" value="Immunoglobulin"/>
    <property type="match status" value="1"/>
</dbReference>
<name>A0A4W6CMN9_LATCA</name>
<keyword evidence="2" id="KW-1003">Cell membrane</keyword>
<dbReference type="InterPro" id="IPR051896">
    <property type="entry name" value="TCR_alpha_variable"/>
</dbReference>
<dbReference type="PANTHER" id="PTHR19339">
    <property type="entry name" value="T CELL RECEPTOR ALPHA VARIABLE 39"/>
    <property type="match status" value="1"/>
</dbReference>
<dbReference type="AlphaFoldDB" id="A0A4W6CMN9"/>
<evidence type="ECO:0000256" key="8">
    <source>
        <dbReference type="ARBA" id="ARBA00043266"/>
    </source>
</evidence>
<keyword evidence="3" id="KW-0732">Signal</keyword>
<reference evidence="10" key="3">
    <citation type="submission" date="2025-09" db="UniProtKB">
        <authorList>
            <consortium name="Ensembl"/>
        </authorList>
    </citation>
    <scope>IDENTIFICATION</scope>
</reference>
<evidence type="ECO:0000256" key="2">
    <source>
        <dbReference type="ARBA" id="ARBA00022475"/>
    </source>
</evidence>
<evidence type="ECO:0000256" key="3">
    <source>
        <dbReference type="ARBA" id="ARBA00022729"/>
    </source>
</evidence>
<evidence type="ECO:0000256" key="5">
    <source>
        <dbReference type="ARBA" id="ARBA00023157"/>
    </source>
</evidence>
<keyword evidence="5" id="KW-1015">Disulfide bond</keyword>
<dbReference type="Pfam" id="PF07686">
    <property type="entry name" value="V-set"/>
    <property type="match status" value="1"/>
</dbReference>
<dbReference type="SMART" id="SM00406">
    <property type="entry name" value="IGv"/>
    <property type="match status" value="1"/>
</dbReference>
<keyword evidence="8" id="KW-1279">T cell receptor</keyword>
<sequence length="130" mass="14872">MFTQHSGLQQNLLVQTGKEQRAAAPGIHEFRCQDVTQHPAISWNYDMGSYTMYWYRQNHHGAPVEFLTKEYDQTVGRFQSSLDTAKNNFSLQITELPNDSSTYYCAASHSDENRPDIHTNNNFTVPINVG</sequence>